<sequence>MNIKPEYELSVIIPTINEAEALPTLISAFGKQQGIRFEIIIADGGSHDDTLALCHAAADAVKIPFQGIETPAGRAKQMNAGSLHARASDLLFLHADTTIDNPMLLANARDSVQQTRSITNDDQIVGHFPLRFVRTNDQHDSGYYFYEAKTTLNRRDCINGDQGFWLSKTYLQQLDGFDESLDYMEDARLANKVFDSGLWITLPGKVGTSARRFESEGLKQRQTLNALLCNFERIGLHSFFDAAKAAYRQQGQAGTLNLTPFLLIIHRLSFAEGLSRGLRYWMDTGSYVAENAWQLAFQKDCRRNRKMGAAPGDGEQYSLKFYDQCIGPLINSLPARVITALLTFSWFYGLLIISLVRS</sequence>
<evidence type="ECO:0000256" key="4">
    <source>
        <dbReference type="ARBA" id="ARBA00022679"/>
    </source>
</evidence>
<dbReference type="InterPro" id="IPR029044">
    <property type="entry name" value="Nucleotide-diphossugar_trans"/>
</dbReference>
<dbReference type="InterPro" id="IPR001173">
    <property type="entry name" value="Glyco_trans_2-like"/>
</dbReference>
<dbReference type="PANTHER" id="PTHR43646:SF2">
    <property type="entry name" value="GLYCOSYLTRANSFERASE 2-LIKE DOMAIN-CONTAINING PROTEIN"/>
    <property type="match status" value="1"/>
</dbReference>
<comment type="subcellular location">
    <subcellularLocation>
        <location evidence="1">Cell membrane</location>
    </subcellularLocation>
</comment>
<keyword evidence="2" id="KW-1003">Cell membrane</keyword>
<evidence type="ECO:0000256" key="6">
    <source>
        <dbReference type="SAM" id="Phobius"/>
    </source>
</evidence>
<keyword evidence="5 6" id="KW-0472">Membrane</keyword>
<dbReference type="GO" id="GO:0005886">
    <property type="term" value="C:plasma membrane"/>
    <property type="evidence" value="ECO:0007669"/>
    <property type="project" value="UniProtKB-SubCell"/>
</dbReference>
<evidence type="ECO:0000256" key="3">
    <source>
        <dbReference type="ARBA" id="ARBA00022676"/>
    </source>
</evidence>
<name>A0A3B0ZHP8_9ZZZZ</name>
<reference evidence="8" key="1">
    <citation type="submission" date="2018-06" db="EMBL/GenBank/DDBJ databases">
        <authorList>
            <person name="Zhirakovskaya E."/>
        </authorList>
    </citation>
    <scope>NUCLEOTIDE SEQUENCE</scope>
</reference>
<evidence type="ECO:0000256" key="5">
    <source>
        <dbReference type="ARBA" id="ARBA00023136"/>
    </source>
</evidence>
<dbReference type="Gene3D" id="3.90.550.10">
    <property type="entry name" value="Spore Coat Polysaccharide Biosynthesis Protein SpsA, Chain A"/>
    <property type="match status" value="1"/>
</dbReference>
<proteinExistence type="predicted"/>
<dbReference type="AlphaFoldDB" id="A0A3B0ZHP8"/>
<dbReference type="GO" id="GO:0016757">
    <property type="term" value="F:glycosyltransferase activity"/>
    <property type="evidence" value="ECO:0007669"/>
    <property type="project" value="UniProtKB-KW"/>
</dbReference>
<dbReference type="Pfam" id="PF00535">
    <property type="entry name" value="Glycos_transf_2"/>
    <property type="match status" value="1"/>
</dbReference>
<protein>
    <recommendedName>
        <fullName evidence="7">Glycosyltransferase 2-like domain-containing protein</fullName>
    </recommendedName>
</protein>
<evidence type="ECO:0000259" key="7">
    <source>
        <dbReference type="Pfam" id="PF00535"/>
    </source>
</evidence>
<accession>A0A3B0ZHP8</accession>
<evidence type="ECO:0000256" key="1">
    <source>
        <dbReference type="ARBA" id="ARBA00004236"/>
    </source>
</evidence>
<organism evidence="8">
    <name type="scientific">hydrothermal vent metagenome</name>
    <dbReference type="NCBI Taxonomy" id="652676"/>
    <lineage>
        <taxon>unclassified sequences</taxon>
        <taxon>metagenomes</taxon>
        <taxon>ecological metagenomes</taxon>
    </lineage>
</organism>
<gene>
    <name evidence="8" type="ORF">MNBD_GAMMA17-335</name>
</gene>
<evidence type="ECO:0000313" key="8">
    <source>
        <dbReference type="EMBL" id="VAW88590.1"/>
    </source>
</evidence>
<keyword evidence="6" id="KW-0812">Transmembrane</keyword>
<evidence type="ECO:0000256" key="2">
    <source>
        <dbReference type="ARBA" id="ARBA00022475"/>
    </source>
</evidence>
<dbReference type="SUPFAM" id="SSF53448">
    <property type="entry name" value="Nucleotide-diphospho-sugar transferases"/>
    <property type="match status" value="1"/>
</dbReference>
<keyword evidence="6" id="KW-1133">Transmembrane helix</keyword>
<feature type="domain" description="Glycosyltransferase 2-like" evidence="7">
    <location>
        <begin position="10"/>
        <end position="162"/>
    </location>
</feature>
<dbReference type="EMBL" id="UOFQ01000102">
    <property type="protein sequence ID" value="VAW88590.1"/>
    <property type="molecule type" value="Genomic_DNA"/>
</dbReference>
<keyword evidence="4" id="KW-0808">Transferase</keyword>
<feature type="transmembrane region" description="Helical" evidence="6">
    <location>
        <begin position="333"/>
        <end position="356"/>
    </location>
</feature>
<keyword evidence="3" id="KW-0328">Glycosyltransferase</keyword>
<dbReference type="PANTHER" id="PTHR43646">
    <property type="entry name" value="GLYCOSYLTRANSFERASE"/>
    <property type="match status" value="1"/>
</dbReference>